<dbReference type="PANTHER" id="PTHR33498">
    <property type="entry name" value="TRANSPOSASE FOR INSERTION SEQUENCE ELEMENT IS1557"/>
    <property type="match status" value="1"/>
</dbReference>
<dbReference type="EMBL" id="CP030073">
    <property type="protein sequence ID" value="AWW42993.1"/>
    <property type="molecule type" value="Genomic_DNA"/>
</dbReference>
<accession>A0A2Z4JEQ4</accession>
<gene>
    <name evidence="3" type="ORF">DN051_00225</name>
    <name evidence="4" type="ORF">DN051_40585</name>
</gene>
<sequence length="165" mass="17928">MATHRPIDLLPGSEASSLAAWLAQRPGVEVVCPDRAPFFAEGAVLGAPQAIQVPDRWHLWHNLSEAAERSAAQHRRRLRSLVLTAPKPSQSPPCRGSERVTPAASTPVRRPHPGPARRRPHTVGGRAQPPLDPPPARHDLPHRFGCNQTQVHNCPGNGAGSWAWI</sequence>
<dbReference type="KEGG" id="scad:DN051_00225"/>
<dbReference type="AlphaFoldDB" id="A0A2Z4JEQ4"/>
<evidence type="ECO:0000313" key="5">
    <source>
        <dbReference type="Proteomes" id="UP000249616"/>
    </source>
</evidence>
<dbReference type="RefSeq" id="WP_112441886.1">
    <property type="nucleotide sequence ID" value="NZ_CP030073.1"/>
</dbReference>
<evidence type="ECO:0000313" key="4">
    <source>
        <dbReference type="EMBL" id="AWW42993.1"/>
    </source>
</evidence>
<reference evidence="4 5" key="1">
    <citation type="journal article" date="2019" name="Int. J. Syst. Evol. Microbiol.">
        <title>Streptomyces cadmiisoli sp. nov., a novel actinomycete isolated from cadmium-contaminated soil.</title>
        <authorList>
            <person name="Li K."/>
            <person name="Tang X."/>
            <person name="Zhao J."/>
            <person name="Guo Y."/>
            <person name="Tang Y."/>
            <person name="Gao J."/>
        </authorList>
    </citation>
    <scope>NUCLEOTIDE SEQUENCE [LARGE SCALE GENOMIC DNA]</scope>
    <source>
        <strain evidence="4 5">ZFG47</strain>
    </source>
</reference>
<name>A0A2Z4JEQ4_9ACTN</name>
<proteinExistence type="predicted"/>
<feature type="compositionally biased region" description="Basic residues" evidence="1">
    <location>
        <begin position="109"/>
        <end position="121"/>
    </location>
</feature>
<dbReference type="Pfam" id="PF01610">
    <property type="entry name" value="DDE_Tnp_ISL3"/>
    <property type="match status" value="1"/>
</dbReference>
<dbReference type="InterPro" id="IPR047951">
    <property type="entry name" value="Transpos_ISL3"/>
</dbReference>
<feature type="region of interest" description="Disordered" evidence="1">
    <location>
        <begin position="68"/>
        <end position="139"/>
    </location>
</feature>
<dbReference type="InterPro" id="IPR002560">
    <property type="entry name" value="Transposase_DDE"/>
</dbReference>
<keyword evidence="5" id="KW-1185">Reference proteome</keyword>
<dbReference type="KEGG" id="scad:DN051_40585"/>
<dbReference type="Proteomes" id="UP000249616">
    <property type="component" value="Chromosome"/>
</dbReference>
<organism evidence="4 5">
    <name type="scientific">Streptomyces cadmiisoli</name>
    <dbReference type="NCBI Taxonomy" id="2184053"/>
    <lineage>
        <taxon>Bacteria</taxon>
        <taxon>Bacillati</taxon>
        <taxon>Actinomycetota</taxon>
        <taxon>Actinomycetes</taxon>
        <taxon>Kitasatosporales</taxon>
        <taxon>Streptomycetaceae</taxon>
        <taxon>Streptomyces</taxon>
        <taxon>Streptomyces aurantiacus group</taxon>
    </lineage>
</organism>
<evidence type="ECO:0000259" key="2">
    <source>
        <dbReference type="Pfam" id="PF01610"/>
    </source>
</evidence>
<protein>
    <recommendedName>
        <fullName evidence="2">Transposase IS204/IS1001/IS1096/IS1165 DDE domain-containing protein</fullName>
    </recommendedName>
</protein>
<dbReference type="PANTHER" id="PTHR33498:SF1">
    <property type="entry name" value="TRANSPOSASE FOR INSERTION SEQUENCE ELEMENT IS1557"/>
    <property type="match status" value="1"/>
</dbReference>
<evidence type="ECO:0000256" key="1">
    <source>
        <dbReference type="SAM" id="MobiDB-lite"/>
    </source>
</evidence>
<dbReference type="EMBL" id="CP030073">
    <property type="protein sequence ID" value="AWW42148.1"/>
    <property type="molecule type" value="Genomic_DNA"/>
</dbReference>
<feature type="domain" description="Transposase IS204/IS1001/IS1096/IS1165 DDE" evidence="2">
    <location>
        <begin position="3"/>
        <end position="80"/>
    </location>
</feature>
<evidence type="ECO:0000313" key="3">
    <source>
        <dbReference type="EMBL" id="AWW42148.1"/>
    </source>
</evidence>